<dbReference type="InterPro" id="IPR010999">
    <property type="entry name" value="Retrovr_matrix"/>
</dbReference>
<dbReference type="InterPro" id="IPR036946">
    <property type="entry name" value="G_retro_matrix_sf"/>
</dbReference>
<dbReference type="AlphaFoldDB" id="A0A8I5N3H6"/>
<protein>
    <recommendedName>
        <fullName evidence="2">Gamma-retroviral matrix protein domain-containing protein</fullName>
    </recommendedName>
</protein>
<dbReference type="Pfam" id="PF01140">
    <property type="entry name" value="Gag_MA"/>
    <property type="match status" value="1"/>
</dbReference>
<evidence type="ECO:0000259" key="2">
    <source>
        <dbReference type="Pfam" id="PF01140"/>
    </source>
</evidence>
<dbReference type="InterPro" id="IPR050462">
    <property type="entry name" value="Retroviral_Gag-Pol_poly"/>
</dbReference>
<dbReference type="InterPro" id="IPR000840">
    <property type="entry name" value="G_retro_matrix"/>
</dbReference>
<evidence type="ECO:0000313" key="4">
    <source>
        <dbReference type="Proteomes" id="UP000028761"/>
    </source>
</evidence>
<dbReference type="Proteomes" id="UP000028761">
    <property type="component" value="Unplaced"/>
</dbReference>
<proteinExistence type="predicted"/>
<dbReference type="PANTHER" id="PTHR33166">
    <property type="entry name" value="GAG_P30 DOMAIN-CONTAINING PROTEIN"/>
    <property type="match status" value="1"/>
</dbReference>
<reference evidence="3" key="2">
    <citation type="submission" date="2025-09" db="UniProtKB">
        <authorList>
            <consortium name="Ensembl"/>
        </authorList>
    </citation>
    <scope>IDENTIFICATION</scope>
</reference>
<sequence length="428" mass="45803">PGLPVRACDLGCRSAIAIRAANSDPGYRCALAIWAAGARSRSEQLTLTRASGARLRSVLPVRACDPGFRCALAICASGARLRSVLPEPLVVCASGARLRSVLGEPLAIWASGARLRSALPVRACDLCFRCVLAICATGAACDLCFRCALAICATGAACDLCCRGALARLRSGQQLSLTRAAGARLRLDIINKSDQISFTGILTHIPLQEETTNYYRIGNTQSTPLSLLTSIFKEVRARGHDLGIEIRKGKLITLCRSEWPAFDVGWPPEGTFRLAVITRVKSKIFPPGHAGHLDQIPYILIWQDLVENPPPWLSPFQLAPEPCKALVARPLKSKQPTAPPILFYLIAGTHCSQNPLCTPPGPRPQPPGLSCGRKQADGRRPAHTGALKGKVTLKGPWGGHEGALRGLAPPPSRLTPRGFTPLGNRTSR</sequence>
<dbReference type="GeneTree" id="ENSGT01010000222569"/>
<feature type="region of interest" description="Disordered" evidence="1">
    <location>
        <begin position="356"/>
        <end position="428"/>
    </location>
</feature>
<accession>A0A8I5N3H6</accession>
<feature type="compositionally biased region" description="Pro residues" evidence="1">
    <location>
        <begin position="357"/>
        <end position="367"/>
    </location>
</feature>
<reference evidence="3" key="1">
    <citation type="submission" date="2025-08" db="UniProtKB">
        <authorList>
            <consortium name="Ensembl"/>
        </authorList>
    </citation>
    <scope>IDENTIFICATION</scope>
</reference>
<organism evidence="3 4">
    <name type="scientific">Papio anubis</name>
    <name type="common">Olive baboon</name>
    <dbReference type="NCBI Taxonomy" id="9555"/>
    <lineage>
        <taxon>Eukaryota</taxon>
        <taxon>Metazoa</taxon>
        <taxon>Chordata</taxon>
        <taxon>Craniata</taxon>
        <taxon>Vertebrata</taxon>
        <taxon>Euteleostomi</taxon>
        <taxon>Mammalia</taxon>
        <taxon>Eutheria</taxon>
        <taxon>Euarchontoglires</taxon>
        <taxon>Primates</taxon>
        <taxon>Haplorrhini</taxon>
        <taxon>Catarrhini</taxon>
        <taxon>Cercopithecidae</taxon>
        <taxon>Cercopithecinae</taxon>
        <taxon>Papio</taxon>
    </lineage>
</organism>
<keyword evidence="4" id="KW-1185">Reference proteome</keyword>
<evidence type="ECO:0000256" key="1">
    <source>
        <dbReference type="SAM" id="MobiDB-lite"/>
    </source>
</evidence>
<evidence type="ECO:0000313" key="3">
    <source>
        <dbReference type="Ensembl" id="ENSPANP00000053273.1"/>
    </source>
</evidence>
<name>A0A8I5N3H6_PAPAN</name>
<dbReference type="SUPFAM" id="SSF47836">
    <property type="entry name" value="Retroviral matrix proteins"/>
    <property type="match status" value="1"/>
</dbReference>
<feature type="domain" description="Gamma-retroviral matrix protein" evidence="2">
    <location>
        <begin position="218"/>
        <end position="323"/>
    </location>
</feature>
<dbReference type="Gene3D" id="1.10.150.180">
    <property type="entry name" value="Gamma-retroviral matrix domain"/>
    <property type="match status" value="1"/>
</dbReference>
<dbReference type="Ensembl" id="ENSPANT00000064523.1">
    <property type="protein sequence ID" value="ENSPANP00000053273.1"/>
    <property type="gene ID" value="ENSPANG00000045867.1"/>
</dbReference>